<dbReference type="InterPro" id="IPR023753">
    <property type="entry name" value="FAD/NAD-binding_dom"/>
</dbReference>
<dbReference type="HOGENOM" id="CLU_030742_4_0_1"/>
<protein>
    <recommendedName>
        <fullName evidence="1">FAD/NAD(P)-binding domain-containing protein</fullName>
    </recommendedName>
</protein>
<dbReference type="PANTHER" id="PTHR10632">
    <property type="entry name" value="SULFIDE:QUINONE OXIDOREDUCTASE"/>
    <property type="match status" value="1"/>
</dbReference>
<dbReference type="GO" id="GO:0071949">
    <property type="term" value="F:FAD binding"/>
    <property type="evidence" value="ECO:0007669"/>
    <property type="project" value="TreeGrafter"/>
</dbReference>
<proteinExistence type="predicted"/>
<organism evidence="2 3">
    <name type="scientific">Tulasnella calospora MUT 4182</name>
    <dbReference type="NCBI Taxonomy" id="1051891"/>
    <lineage>
        <taxon>Eukaryota</taxon>
        <taxon>Fungi</taxon>
        <taxon>Dikarya</taxon>
        <taxon>Basidiomycota</taxon>
        <taxon>Agaricomycotina</taxon>
        <taxon>Agaricomycetes</taxon>
        <taxon>Cantharellales</taxon>
        <taxon>Tulasnellaceae</taxon>
        <taxon>Tulasnella</taxon>
    </lineage>
</organism>
<dbReference type="SUPFAM" id="SSF51905">
    <property type="entry name" value="FAD/NAD(P)-binding domain"/>
    <property type="match status" value="2"/>
</dbReference>
<dbReference type="InterPro" id="IPR036188">
    <property type="entry name" value="FAD/NAD-bd_sf"/>
</dbReference>
<dbReference type="GO" id="GO:0070221">
    <property type="term" value="P:sulfide oxidation, using sulfide:quinone oxidoreductase"/>
    <property type="evidence" value="ECO:0007669"/>
    <property type="project" value="TreeGrafter"/>
</dbReference>
<dbReference type="OrthoDB" id="5376590at2759"/>
<feature type="domain" description="FAD/NAD(P)-binding" evidence="1">
    <location>
        <begin position="20"/>
        <end position="144"/>
    </location>
</feature>
<dbReference type="Gene3D" id="3.50.50.100">
    <property type="match status" value="1"/>
</dbReference>
<dbReference type="PANTHER" id="PTHR10632:SF2">
    <property type="entry name" value="SULFIDE:QUINONE OXIDOREDUCTASE, MITOCHONDRIAL"/>
    <property type="match status" value="1"/>
</dbReference>
<dbReference type="AlphaFoldDB" id="A0A0C3KHW1"/>
<dbReference type="GO" id="GO:0070224">
    <property type="term" value="F:sulfide:quinone oxidoreductase activity"/>
    <property type="evidence" value="ECO:0007669"/>
    <property type="project" value="TreeGrafter"/>
</dbReference>
<reference evidence="2 3" key="1">
    <citation type="submission" date="2014-04" db="EMBL/GenBank/DDBJ databases">
        <authorList>
            <consortium name="DOE Joint Genome Institute"/>
            <person name="Kuo A."/>
            <person name="Girlanda M."/>
            <person name="Perotto S."/>
            <person name="Kohler A."/>
            <person name="Nagy L.G."/>
            <person name="Floudas D."/>
            <person name="Copeland A."/>
            <person name="Barry K.W."/>
            <person name="Cichocki N."/>
            <person name="Veneault-Fourrey C."/>
            <person name="LaButti K."/>
            <person name="Lindquist E.A."/>
            <person name="Lipzen A."/>
            <person name="Lundell T."/>
            <person name="Morin E."/>
            <person name="Murat C."/>
            <person name="Sun H."/>
            <person name="Tunlid A."/>
            <person name="Henrissat B."/>
            <person name="Grigoriev I.V."/>
            <person name="Hibbett D.S."/>
            <person name="Martin F."/>
            <person name="Nordberg H.P."/>
            <person name="Cantor M.N."/>
            <person name="Hua S.X."/>
        </authorList>
    </citation>
    <scope>NUCLEOTIDE SEQUENCE [LARGE SCALE GENOMIC DNA]</scope>
    <source>
        <strain evidence="2 3">MUT 4182</strain>
    </source>
</reference>
<dbReference type="Pfam" id="PF07992">
    <property type="entry name" value="Pyr_redox_2"/>
    <property type="match status" value="1"/>
</dbReference>
<dbReference type="InterPro" id="IPR015904">
    <property type="entry name" value="Sulphide_quinone_reductase"/>
</dbReference>
<accession>A0A0C3KHW1</accession>
<gene>
    <name evidence="2" type="ORF">M407DRAFT_219206</name>
</gene>
<dbReference type="Proteomes" id="UP000054248">
    <property type="component" value="Unassembled WGS sequence"/>
</dbReference>
<dbReference type="GO" id="GO:0005739">
    <property type="term" value="C:mitochondrion"/>
    <property type="evidence" value="ECO:0007669"/>
    <property type="project" value="TreeGrafter"/>
</dbReference>
<keyword evidence="3" id="KW-1185">Reference proteome</keyword>
<name>A0A0C3KHW1_9AGAM</name>
<reference evidence="3" key="2">
    <citation type="submission" date="2015-01" db="EMBL/GenBank/DDBJ databases">
        <title>Evolutionary Origins and Diversification of the Mycorrhizal Mutualists.</title>
        <authorList>
            <consortium name="DOE Joint Genome Institute"/>
            <consortium name="Mycorrhizal Genomics Consortium"/>
            <person name="Kohler A."/>
            <person name="Kuo A."/>
            <person name="Nagy L.G."/>
            <person name="Floudas D."/>
            <person name="Copeland A."/>
            <person name="Barry K.W."/>
            <person name="Cichocki N."/>
            <person name="Veneault-Fourrey C."/>
            <person name="LaButti K."/>
            <person name="Lindquist E.A."/>
            <person name="Lipzen A."/>
            <person name="Lundell T."/>
            <person name="Morin E."/>
            <person name="Murat C."/>
            <person name="Riley R."/>
            <person name="Ohm R."/>
            <person name="Sun H."/>
            <person name="Tunlid A."/>
            <person name="Henrissat B."/>
            <person name="Grigoriev I.V."/>
            <person name="Hibbett D.S."/>
            <person name="Martin F."/>
        </authorList>
    </citation>
    <scope>NUCLEOTIDE SEQUENCE [LARGE SCALE GENOMIC DNA]</scope>
    <source>
        <strain evidence="3">MUT 4182</strain>
    </source>
</reference>
<evidence type="ECO:0000313" key="2">
    <source>
        <dbReference type="EMBL" id="KIO21073.1"/>
    </source>
</evidence>
<dbReference type="EMBL" id="KN823150">
    <property type="protein sequence ID" value="KIO21073.1"/>
    <property type="molecule type" value="Genomic_DNA"/>
</dbReference>
<evidence type="ECO:0000313" key="3">
    <source>
        <dbReference type="Proteomes" id="UP000054248"/>
    </source>
</evidence>
<sequence length="226" mass="24542">MQTSLVARRFASTASKSHHKVLIVGGGTAGIGAAQQILGLLRSSGKPYTPGDIAIVDAAEWHHYQPGWTLVGSGLKRKHELRRPLQSLIPTSYVTHHAERLQSFNPEANSVQTESGKELTYDALVVAPGLKVKFEAIEGLPKALADPGSGVSSIYSYDTCDKTWADIDALRNGKAVFTQPAGVIKCAGAPQKIMWMAWDRWRRTGRGDNIQVDFVTGMPTMFSVPK</sequence>
<dbReference type="STRING" id="1051891.A0A0C3KHW1"/>
<evidence type="ECO:0000259" key="1">
    <source>
        <dbReference type="Pfam" id="PF07992"/>
    </source>
</evidence>